<protein>
    <submittedName>
        <fullName evidence="4">Hydantoinase/carbamoylase family amidase</fullName>
        <ecNumber evidence="4">3.5.-.-</ecNumber>
    </submittedName>
</protein>
<dbReference type="Pfam" id="PF07687">
    <property type="entry name" value="M20_dimer"/>
    <property type="match status" value="1"/>
</dbReference>
<dbReference type="Gene3D" id="3.30.70.360">
    <property type="match status" value="1"/>
</dbReference>
<sequence>MMACNTLVDIPALAQSLLAEVHGATRDGLGVTRESYGAGETAALRLLEERAEELGLRHEWDRAGNLWLSLPEETRNAPFLVIGSHADSVPQGGNFDGLAGIVAGMLMLLALRGRHEDAPPLRVLALRGEESAWYGKAYLGSLSLLGKLPPATLKRPHRDGVGLLSEAMSRCGADIEAIQRAQPLIDLTDIAAYLELHIEQGPIMVNRGWPVALVTGIRGNVRHNLIRCIGETGHSGAVPRWLRKDALLAVAELLSRMDEHWRVLLQMGMDMVMTTGICSTSAQSHAVSVIPGEVAFSFEVRSQDTQTLERFYTLMREECQAIERARGVRFEFDERLFTEPATMDAAWLRRIEAAAPPGMKLERMASGAGHDAAVFANAGVPSAMVFIRNENGSHNPHEAMEMEDFLLGVELLTRAVLSRLSH</sequence>
<dbReference type="SUPFAM" id="SSF53187">
    <property type="entry name" value="Zn-dependent exopeptidases"/>
    <property type="match status" value="1"/>
</dbReference>
<proteinExistence type="inferred from homology"/>
<feature type="domain" description="Peptidase M20 dimerisation" evidence="3">
    <location>
        <begin position="223"/>
        <end position="321"/>
    </location>
</feature>
<reference evidence="5" key="1">
    <citation type="journal article" date="2019" name="Int. J. Syst. Evol. Microbiol.">
        <title>The Global Catalogue of Microorganisms (GCM) 10K type strain sequencing project: providing services to taxonomists for standard genome sequencing and annotation.</title>
        <authorList>
            <consortium name="The Broad Institute Genomics Platform"/>
            <consortium name="The Broad Institute Genome Sequencing Center for Infectious Disease"/>
            <person name="Wu L."/>
            <person name="Ma J."/>
        </authorList>
    </citation>
    <scope>NUCLEOTIDE SEQUENCE [LARGE SCALE GENOMIC DNA]</scope>
    <source>
        <strain evidence="5">TISTR 1906</strain>
    </source>
</reference>
<dbReference type="Proteomes" id="UP001597463">
    <property type="component" value="Unassembled WGS sequence"/>
</dbReference>
<dbReference type="NCBIfam" id="TIGR01879">
    <property type="entry name" value="hydantase"/>
    <property type="match status" value="1"/>
</dbReference>
<name>A0ABW5UPU4_9BURK</name>
<evidence type="ECO:0000259" key="3">
    <source>
        <dbReference type="Pfam" id="PF07687"/>
    </source>
</evidence>
<comment type="caution">
    <text evidence="4">The sequence shown here is derived from an EMBL/GenBank/DDBJ whole genome shotgun (WGS) entry which is preliminary data.</text>
</comment>
<accession>A0ABW5UPU4</accession>
<dbReference type="Pfam" id="PF01546">
    <property type="entry name" value="Peptidase_M20"/>
    <property type="match status" value="1"/>
</dbReference>
<dbReference type="PANTHER" id="PTHR32494">
    <property type="entry name" value="ALLANTOATE DEIMINASE-RELATED"/>
    <property type="match status" value="1"/>
</dbReference>
<dbReference type="EC" id="3.5.-.-" evidence="4"/>
<dbReference type="InterPro" id="IPR002933">
    <property type="entry name" value="Peptidase_M20"/>
</dbReference>
<dbReference type="PANTHER" id="PTHR32494:SF5">
    <property type="entry name" value="ALLANTOATE AMIDOHYDROLASE"/>
    <property type="match status" value="1"/>
</dbReference>
<keyword evidence="2 4" id="KW-0378">Hydrolase</keyword>
<dbReference type="RefSeq" id="WP_066478245.1">
    <property type="nucleotide sequence ID" value="NZ_BCNT01000008.1"/>
</dbReference>
<dbReference type="SUPFAM" id="SSF55031">
    <property type="entry name" value="Bacterial exopeptidase dimerisation domain"/>
    <property type="match status" value="1"/>
</dbReference>
<dbReference type="InterPro" id="IPR010158">
    <property type="entry name" value="Amidase_Cbmase"/>
</dbReference>
<evidence type="ECO:0000313" key="5">
    <source>
        <dbReference type="Proteomes" id="UP001597463"/>
    </source>
</evidence>
<dbReference type="EMBL" id="JBHUMV010000006">
    <property type="protein sequence ID" value="MFD2755196.1"/>
    <property type="molecule type" value="Genomic_DNA"/>
</dbReference>
<keyword evidence="5" id="KW-1185">Reference proteome</keyword>
<organism evidence="4 5">
    <name type="scientific">Comamonas terrae</name>
    <dbReference type="NCBI Taxonomy" id="673548"/>
    <lineage>
        <taxon>Bacteria</taxon>
        <taxon>Pseudomonadati</taxon>
        <taxon>Pseudomonadota</taxon>
        <taxon>Betaproteobacteria</taxon>
        <taxon>Burkholderiales</taxon>
        <taxon>Comamonadaceae</taxon>
        <taxon>Comamonas</taxon>
    </lineage>
</organism>
<dbReference type="InterPro" id="IPR036264">
    <property type="entry name" value="Bact_exopeptidase_dim_dom"/>
</dbReference>
<evidence type="ECO:0000256" key="1">
    <source>
        <dbReference type="ARBA" id="ARBA00006153"/>
    </source>
</evidence>
<evidence type="ECO:0000313" key="4">
    <source>
        <dbReference type="EMBL" id="MFD2755196.1"/>
    </source>
</evidence>
<dbReference type="GO" id="GO:0016787">
    <property type="term" value="F:hydrolase activity"/>
    <property type="evidence" value="ECO:0007669"/>
    <property type="project" value="UniProtKB-KW"/>
</dbReference>
<dbReference type="PIRSF" id="PIRSF001235">
    <property type="entry name" value="Amidase_carbamoylase"/>
    <property type="match status" value="1"/>
</dbReference>
<gene>
    <name evidence="4" type="ORF">ACFSW6_13950</name>
</gene>
<dbReference type="Gene3D" id="3.40.630.10">
    <property type="entry name" value="Zn peptidases"/>
    <property type="match status" value="1"/>
</dbReference>
<comment type="similarity">
    <text evidence="1">Belongs to the peptidase M20 family.</text>
</comment>
<dbReference type="InterPro" id="IPR011650">
    <property type="entry name" value="Peptidase_M20_dimer"/>
</dbReference>
<evidence type="ECO:0000256" key="2">
    <source>
        <dbReference type="ARBA" id="ARBA00022801"/>
    </source>
</evidence>